<keyword evidence="2" id="KW-1185">Reference proteome</keyword>
<reference evidence="1" key="1">
    <citation type="submission" date="2023-06" db="EMBL/GenBank/DDBJ databases">
        <authorList>
            <consortium name="Lawrence Berkeley National Laboratory"/>
            <person name="Ahrendt S."/>
            <person name="Sahu N."/>
            <person name="Indic B."/>
            <person name="Wong-Bajracharya J."/>
            <person name="Merenyi Z."/>
            <person name="Ke H.-M."/>
            <person name="Monk M."/>
            <person name="Kocsube S."/>
            <person name="Drula E."/>
            <person name="Lipzen A."/>
            <person name="Balint B."/>
            <person name="Henrissat B."/>
            <person name="Andreopoulos B."/>
            <person name="Martin F.M."/>
            <person name="Harder C.B."/>
            <person name="Rigling D."/>
            <person name="Ford K.L."/>
            <person name="Foster G.D."/>
            <person name="Pangilinan J."/>
            <person name="Papanicolaou A."/>
            <person name="Barry K."/>
            <person name="LaButti K."/>
            <person name="Viragh M."/>
            <person name="Koriabine M."/>
            <person name="Yan M."/>
            <person name="Riley R."/>
            <person name="Champramary S."/>
            <person name="Plett K.L."/>
            <person name="Tsai I.J."/>
            <person name="Slot J."/>
            <person name="Sipos G."/>
            <person name="Plett J."/>
            <person name="Nagy L.G."/>
            <person name="Grigoriev I.V."/>
        </authorList>
    </citation>
    <scope>NUCLEOTIDE SEQUENCE</scope>
    <source>
        <strain evidence="1">HWK02</strain>
    </source>
</reference>
<organism evidence="1 2">
    <name type="scientific">Armillaria luteobubalina</name>
    <dbReference type="NCBI Taxonomy" id="153913"/>
    <lineage>
        <taxon>Eukaryota</taxon>
        <taxon>Fungi</taxon>
        <taxon>Dikarya</taxon>
        <taxon>Basidiomycota</taxon>
        <taxon>Agaricomycotina</taxon>
        <taxon>Agaricomycetes</taxon>
        <taxon>Agaricomycetidae</taxon>
        <taxon>Agaricales</taxon>
        <taxon>Marasmiineae</taxon>
        <taxon>Physalacriaceae</taxon>
        <taxon>Armillaria</taxon>
    </lineage>
</organism>
<name>A0AA39Q6K9_9AGAR</name>
<accession>A0AA39Q6K9</accession>
<comment type="caution">
    <text evidence="1">The sequence shown here is derived from an EMBL/GenBank/DDBJ whole genome shotgun (WGS) entry which is preliminary data.</text>
</comment>
<protein>
    <submittedName>
        <fullName evidence="1">Uncharacterized protein</fullName>
    </submittedName>
</protein>
<dbReference type="AlphaFoldDB" id="A0AA39Q6K9"/>
<gene>
    <name evidence="1" type="ORF">EDD18DRAFT_1161168</name>
</gene>
<evidence type="ECO:0000313" key="1">
    <source>
        <dbReference type="EMBL" id="KAK0497222.1"/>
    </source>
</evidence>
<sequence length="162" mass="17778">MANKQRTSHSPSLPLPPSAMEAKFYYTGLPSAPVLVARSSTNPWELPTGPEAYQQPKELRPVGNHAPAFMEAWQGDLAPELFALLDSMKVKWTSTDVVRIGYAEEYSAPVVLWIGVTPASLSGDDGVVAVSKCQELLKEHNIDDVEVEIRESVVTRWGAWAT</sequence>
<evidence type="ECO:0000313" key="2">
    <source>
        <dbReference type="Proteomes" id="UP001175228"/>
    </source>
</evidence>
<dbReference type="EMBL" id="JAUEPU010000013">
    <property type="protein sequence ID" value="KAK0497222.1"/>
    <property type="molecule type" value="Genomic_DNA"/>
</dbReference>
<dbReference type="Proteomes" id="UP001175228">
    <property type="component" value="Unassembled WGS sequence"/>
</dbReference>
<proteinExistence type="predicted"/>